<sequence>MVTFKEMLILEKQKYLNIKKALDKKEVDFVEGRLVIKSNKSIKEYYQVKHLNNKKEVKYISKDNPKLIKSLANKSYLPKLKKLVNKRLYQLNNILKDYSETEIDDIYENLNPYRKELITPVVPTAKQNLETWKATPYSGNEFVTNAPLIDTNKGDQVKSKSEKIIADKLYALGIPYKYECPLVIDKYTKFYPDFTLIDPFTNKEMYWEHFGMIDNPEYAAAAIKKIAIYEKNGIQMGINLIVSFESSKSGLDNSYIDCLIKRYFIKHVE</sequence>
<dbReference type="eggNOG" id="COG0507">
    <property type="taxonomic scope" value="Bacteria"/>
</dbReference>
<dbReference type="AlphaFoldDB" id="H3NLL0"/>
<organism evidence="1 2">
    <name type="scientific">Helcococcus kunzii ATCC 51366</name>
    <dbReference type="NCBI Taxonomy" id="883114"/>
    <lineage>
        <taxon>Bacteria</taxon>
        <taxon>Bacillati</taxon>
        <taxon>Bacillota</taxon>
        <taxon>Tissierellia</taxon>
        <taxon>Tissierellales</taxon>
        <taxon>Peptoniphilaceae</taxon>
        <taxon>Helcococcus</taxon>
    </lineage>
</organism>
<reference evidence="1 2" key="1">
    <citation type="submission" date="2012-01" db="EMBL/GenBank/DDBJ databases">
        <title>The Genome Sequence of Helcococcus kunzii ATCC 51366.</title>
        <authorList>
            <consortium name="The Broad Institute Genome Sequencing Platform"/>
            <person name="Earl A."/>
            <person name="Ward D."/>
            <person name="Feldgarden M."/>
            <person name="Gevers D."/>
            <person name="Huys G."/>
            <person name="Young S.K."/>
            <person name="Zeng Q."/>
            <person name="Gargeya S."/>
            <person name="Fitzgerald M."/>
            <person name="Haas B."/>
            <person name="Abouelleil A."/>
            <person name="Alvarado L."/>
            <person name="Arachchi H.M."/>
            <person name="Berlin A."/>
            <person name="Chapman S.B."/>
            <person name="Gearin G."/>
            <person name="Goldberg J."/>
            <person name="Griggs A."/>
            <person name="Gujja S."/>
            <person name="Hansen M."/>
            <person name="Heiman D."/>
            <person name="Howarth C."/>
            <person name="Larimer J."/>
            <person name="Lui A."/>
            <person name="MacDonald P.J.P."/>
            <person name="McCowen C."/>
            <person name="Montmayeur A."/>
            <person name="Murphy C."/>
            <person name="Neiman D."/>
            <person name="Pearson M."/>
            <person name="Priest M."/>
            <person name="Roberts A."/>
            <person name="Saif S."/>
            <person name="Shea T."/>
            <person name="Sisk P."/>
            <person name="Stolte C."/>
            <person name="Sykes S."/>
            <person name="Wortman J."/>
            <person name="Nusbaum C."/>
            <person name="Birren B."/>
        </authorList>
    </citation>
    <scope>NUCLEOTIDE SEQUENCE [LARGE SCALE GENOMIC DNA]</scope>
    <source>
        <strain evidence="1 2">ATCC 51366</strain>
    </source>
</reference>
<dbReference type="HOGENOM" id="CLU_090271_0_0_9"/>
<keyword evidence="2" id="KW-1185">Reference proteome</keyword>
<evidence type="ECO:0000313" key="1">
    <source>
        <dbReference type="EMBL" id="EHR35775.1"/>
    </source>
</evidence>
<dbReference type="STRING" id="883114.HMPREF9709_00221"/>
<proteinExistence type="predicted"/>
<name>H3NLL0_9FIRM</name>
<dbReference type="Gene3D" id="3.40.91.30">
    <property type="match status" value="1"/>
</dbReference>
<dbReference type="OrthoDB" id="243939at2"/>
<evidence type="ECO:0000313" key="2">
    <source>
        <dbReference type="Proteomes" id="UP000004191"/>
    </source>
</evidence>
<comment type="caution">
    <text evidence="1">The sequence shown here is derived from an EMBL/GenBank/DDBJ whole genome shotgun (WGS) entry which is preliminary data.</text>
</comment>
<dbReference type="EMBL" id="AGEI01000007">
    <property type="protein sequence ID" value="EHR35775.1"/>
    <property type="molecule type" value="Genomic_DNA"/>
</dbReference>
<protein>
    <submittedName>
        <fullName evidence="1">Uncharacterized protein</fullName>
    </submittedName>
</protein>
<dbReference type="GeneID" id="96998244"/>
<gene>
    <name evidence="1" type="ORF">HMPREF9709_00221</name>
</gene>
<dbReference type="Proteomes" id="UP000004191">
    <property type="component" value="Unassembled WGS sequence"/>
</dbReference>
<accession>H3NLL0</accession>
<dbReference type="RefSeq" id="WP_005397123.1">
    <property type="nucleotide sequence ID" value="NZ_JH601088.1"/>
</dbReference>